<dbReference type="InterPro" id="IPR007214">
    <property type="entry name" value="YbaK/aa-tRNA-synth-assoc-dom"/>
</dbReference>
<comment type="caution">
    <text evidence="2">The sequence shown here is derived from an EMBL/GenBank/DDBJ whole genome shotgun (WGS) entry which is preliminary data.</text>
</comment>
<evidence type="ECO:0000259" key="1">
    <source>
        <dbReference type="Pfam" id="PF04073"/>
    </source>
</evidence>
<gene>
    <name evidence="2" type="ORF">DD236_01655</name>
</gene>
<dbReference type="OrthoDB" id="9796920at2"/>
<dbReference type="Gene3D" id="3.90.960.10">
    <property type="entry name" value="YbaK/aminoacyl-tRNA synthetase-associated domain"/>
    <property type="match status" value="1"/>
</dbReference>
<keyword evidence="3" id="KW-1185">Reference proteome</keyword>
<dbReference type="Pfam" id="PF04073">
    <property type="entry name" value="tRNA_edit"/>
    <property type="match status" value="1"/>
</dbReference>
<dbReference type="RefSeq" id="WP_109092636.1">
    <property type="nucleotide sequence ID" value="NZ_QETB01000001.1"/>
</dbReference>
<accession>A0A2V1K6P8</accession>
<name>A0A2V1K6P8_9ACTO</name>
<dbReference type="InterPro" id="IPR036754">
    <property type="entry name" value="YbaK/aa-tRNA-synt-asso_dom_sf"/>
</dbReference>
<dbReference type="GO" id="GO:0002161">
    <property type="term" value="F:aminoacyl-tRNA deacylase activity"/>
    <property type="evidence" value="ECO:0007669"/>
    <property type="project" value="InterPro"/>
</dbReference>
<evidence type="ECO:0000313" key="3">
    <source>
        <dbReference type="Proteomes" id="UP000245283"/>
    </source>
</evidence>
<dbReference type="AlphaFoldDB" id="A0A2V1K6P8"/>
<evidence type="ECO:0000313" key="2">
    <source>
        <dbReference type="EMBL" id="PWF27136.1"/>
    </source>
</evidence>
<reference evidence="3" key="1">
    <citation type="submission" date="2018-05" db="EMBL/GenBank/DDBJ databases">
        <authorList>
            <person name="Li Y."/>
        </authorList>
    </citation>
    <scope>NUCLEOTIDE SEQUENCE [LARGE SCALE GENOMIC DNA]</scope>
    <source>
        <strain evidence="3">sk1b4</strain>
    </source>
</reference>
<protein>
    <recommendedName>
        <fullName evidence="1">YbaK/aminoacyl-tRNA synthetase-associated domain-containing protein</fullName>
    </recommendedName>
</protein>
<organism evidence="2 3">
    <name type="scientific">Ancrocorticia populi</name>
    <dbReference type="NCBI Taxonomy" id="2175228"/>
    <lineage>
        <taxon>Bacteria</taxon>
        <taxon>Bacillati</taxon>
        <taxon>Actinomycetota</taxon>
        <taxon>Actinomycetes</taxon>
        <taxon>Actinomycetales</taxon>
        <taxon>Actinomycetaceae</taxon>
        <taxon>Ancrocorticia</taxon>
    </lineage>
</organism>
<dbReference type="Proteomes" id="UP000245283">
    <property type="component" value="Unassembled WGS sequence"/>
</dbReference>
<dbReference type="SUPFAM" id="SSF55826">
    <property type="entry name" value="YbaK/ProRS associated domain"/>
    <property type="match status" value="1"/>
</dbReference>
<proteinExistence type="predicted"/>
<sequence length="186" mass="19527">MAVQGMGTAQWVKALDNLDLLAEPVAAALSTMSEVAPELANQAVVAAIDPEFADTQAMTNHYQMDLSLSCNCVLVAGKRAGEERIAAAVVRATTHADVNHAIKKLLDVRKASFWPQDRAVEASGMEYGGITPVGVPDDWHLYLDSRVSEGFCVIGSGLRSSKLAVPGALLAALPGAEVVEGLATEI</sequence>
<dbReference type="EMBL" id="QETB01000001">
    <property type="protein sequence ID" value="PWF27136.1"/>
    <property type="molecule type" value="Genomic_DNA"/>
</dbReference>
<feature type="domain" description="YbaK/aminoacyl-tRNA synthetase-associated" evidence="1">
    <location>
        <begin position="50"/>
        <end position="169"/>
    </location>
</feature>